<dbReference type="InterPro" id="IPR017451">
    <property type="entry name" value="F-box-assoc_interact_dom"/>
</dbReference>
<dbReference type="AlphaFoldDB" id="M8C5H1"/>
<dbReference type="SUPFAM" id="SSF50965">
    <property type="entry name" value="Galactose oxidase, central domain"/>
    <property type="match status" value="1"/>
</dbReference>
<dbReference type="InterPro" id="IPR006527">
    <property type="entry name" value="F-box-assoc_dom_typ1"/>
</dbReference>
<dbReference type="PANTHER" id="PTHR31111:SF133">
    <property type="entry name" value="OS07G0196600 PROTEIN"/>
    <property type="match status" value="1"/>
</dbReference>
<proteinExistence type="predicted"/>
<name>M8C5H1_AEGTA</name>
<dbReference type="InterPro" id="IPR011043">
    <property type="entry name" value="Gal_Oxase/kelch_b-propeller"/>
</dbReference>
<protein>
    <submittedName>
        <fullName evidence="1">Uncharacterized protein</fullName>
    </submittedName>
</protein>
<dbReference type="PROSITE" id="PS50181">
    <property type="entry name" value="FBOX"/>
    <property type="match status" value="1"/>
</dbReference>
<dbReference type="Gene3D" id="1.20.1280.50">
    <property type="match status" value="2"/>
</dbReference>
<dbReference type="SMART" id="SM00256">
    <property type="entry name" value="FBOX"/>
    <property type="match status" value="2"/>
</dbReference>
<dbReference type="Pfam" id="PF07734">
    <property type="entry name" value="FBA_1"/>
    <property type="match status" value="1"/>
</dbReference>
<reference evidence="1" key="1">
    <citation type="submission" date="2015-06" db="UniProtKB">
        <authorList>
            <consortium name="EnsemblPlants"/>
        </authorList>
    </citation>
    <scope>IDENTIFICATION</scope>
</reference>
<dbReference type="SUPFAM" id="SSF81383">
    <property type="entry name" value="F-box domain"/>
    <property type="match status" value="2"/>
</dbReference>
<dbReference type="EnsemblPlants" id="EMT10388">
    <property type="protein sequence ID" value="EMT10388"/>
    <property type="gene ID" value="F775_03322"/>
</dbReference>
<organism evidence="1">
    <name type="scientific">Aegilops tauschii</name>
    <name type="common">Tausch's goatgrass</name>
    <name type="synonym">Aegilops squarrosa</name>
    <dbReference type="NCBI Taxonomy" id="37682"/>
    <lineage>
        <taxon>Eukaryota</taxon>
        <taxon>Viridiplantae</taxon>
        <taxon>Streptophyta</taxon>
        <taxon>Embryophyta</taxon>
        <taxon>Tracheophyta</taxon>
        <taxon>Spermatophyta</taxon>
        <taxon>Magnoliopsida</taxon>
        <taxon>Liliopsida</taxon>
        <taxon>Poales</taxon>
        <taxon>Poaceae</taxon>
        <taxon>BOP clade</taxon>
        <taxon>Pooideae</taxon>
        <taxon>Triticodae</taxon>
        <taxon>Triticeae</taxon>
        <taxon>Triticinae</taxon>
        <taxon>Aegilops</taxon>
    </lineage>
</organism>
<accession>M8C5H1</accession>
<dbReference type="PANTHER" id="PTHR31111">
    <property type="entry name" value="BNAA05G37150D PROTEIN-RELATED"/>
    <property type="match status" value="1"/>
</dbReference>
<dbReference type="Pfam" id="PF00646">
    <property type="entry name" value="F-box"/>
    <property type="match status" value="1"/>
</dbReference>
<sequence length="466" mass="53508">MEDIPTELVVEILLRLPWTSRRRLRLVCRSWRDLVHQRTTEMQQCRDAVPLVVTTESAYVLDVDGHDPETSIPRPRELWTGHLDVYKHMEVVGVCNGVLCLCDNAKPGGAITLVNPATGDTLALPPIPRHGLFRRYNSRRTDRSWHQAYSFGYHHGTGHYKVVHVPCFFKTKDTVQMFTVGEASWREVAAPNTKCKLDAGVISVNGVSYWVTEGSQEKIISFDLKSERVKPTKPLPMPAMPICHLTEVQRRLSTIAIGGYMIKVWILESTGNEQAWIYQYSLSASLGAEHQLTRPNFILGEYVLTVSGQGQKLFQWYLHTPYNYKTSALLVLRRRKNQQQLEMFCQCRSCEQKRRRNGSQQTGLIHRRPDLGAAAVAMEDIPTEFVVEILLRLPWTSRRRVRLVCCSWRDLVHQRTTEMQQCRNAVPLVVTTESAYVLDDLDPKTSIPRPRDLWAGHMDVYKHMEC</sequence>
<evidence type="ECO:0000313" key="1">
    <source>
        <dbReference type="EnsemblPlants" id="EMT10388"/>
    </source>
</evidence>
<dbReference type="NCBIfam" id="TIGR01640">
    <property type="entry name" value="F_box_assoc_1"/>
    <property type="match status" value="1"/>
</dbReference>
<dbReference type="InterPro" id="IPR001810">
    <property type="entry name" value="F-box_dom"/>
</dbReference>
<dbReference type="Pfam" id="PF12937">
    <property type="entry name" value="F-box-like"/>
    <property type="match status" value="1"/>
</dbReference>
<dbReference type="InterPro" id="IPR036047">
    <property type="entry name" value="F-box-like_dom_sf"/>
</dbReference>